<protein>
    <submittedName>
        <fullName evidence="2">DUF805 domain-containing protein</fullName>
    </submittedName>
</protein>
<dbReference type="Proteomes" id="UP000319700">
    <property type="component" value="Unassembled WGS sequence"/>
</dbReference>
<dbReference type="EMBL" id="RCZH01000014">
    <property type="protein sequence ID" value="TPG36312.1"/>
    <property type="molecule type" value="Genomic_DNA"/>
</dbReference>
<name>A0A502EH18_9FLAO</name>
<accession>A0A502EH18</accession>
<keyword evidence="1" id="KW-0812">Transmembrane</keyword>
<dbReference type="GO" id="GO:0005886">
    <property type="term" value="C:plasma membrane"/>
    <property type="evidence" value="ECO:0007669"/>
    <property type="project" value="TreeGrafter"/>
</dbReference>
<dbReference type="Pfam" id="PF05656">
    <property type="entry name" value="DUF805"/>
    <property type="match status" value="1"/>
</dbReference>
<feature type="transmembrane region" description="Helical" evidence="1">
    <location>
        <begin position="91"/>
        <end position="110"/>
    </location>
</feature>
<dbReference type="PANTHER" id="PTHR34980:SF2">
    <property type="entry name" value="INNER MEMBRANE PROTEIN YHAH-RELATED"/>
    <property type="match status" value="1"/>
</dbReference>
<proteinExistence type="predicted"/>
<organism evidence="2 3">
    <name type="scientific">Flavobacterium pectinovorum</name>
    <dbReference type="NCBI Taxonomy" id="29533"/>
    <lineage>
        <taxon>Bacteria</taxon>
        <taxon>Pseudomonadati</taxon>
        <taxon>Bacteroidota</taxon>
        <taxon>Flavobacteriia</taxon>
        <taxon>Flavobacteriales</taxon>
        <taxon>Flavobacteriaceae</taxon>
        <taxon>Flavobacterium</taxon>
    </lineage>
</organism>
<evidence type="ECO:0000256" key="1">
    <source>
        <dbReference type="SAM" id="Phobius"/>
    </source>
</evidence>
<keyword evidence="3" id="KW-1185">Reference proteome</keyword>
<feature type="transmembrane region" description="Helical" evidence="1">
    <location>
        <begin position="56"/>
        <end position="79"/>
    </location>
</feature>
<feature type="transmembrane region" description="Helical" evidence="1">
    <location>
        <begin position="25"/>
        <end position="50"/>
    </location>
</feature>
<gene>
    <name evidence="2" type="ORF">EAH81_19765</name>
</gene>
<comment type="caution">
    <text evidence="2">The sequence shown here is derived from an EMBL/GenBank/DDBJ whole genome shotgun (WGS) entry which is preliminary data.</text>
</comment>
<dbReference type="OrthoDB" id="9812349at2"/>
<dbReference type="AlphaFoldDB" id="A0A502EH18"/>
<evidence type="ECO:0000313" key="3">
    <source>
        <dbReference type="Proteomes" id="UP000319700"/>
    </source>
</evidence>
<sequence>MIEWYKKVVFENYSNFKGRARRSEYWYFALANGLVSILLIIIGASIGGIFGDGMTGFFVGYGLFVLYSLATLLPGLAVIARRLHDVGKSGWFYLVAFIPVVGAIWILILFCTEGNPGPNQYGPDPKNEIEDINEIGKVELQ</sequence>
<reference evidence="2 3" key="1">
    <citation type="journal article" date="2019" name="Environ. Microbiol.">
        <title>Species interactions and distinct microbial communities in high Arctic permafrost affected cryosols are associated with the CH4 and CO2 gas fluxes.</title>
        <authorList>
            <person name="Altshuler I."/>
            <person name="Hamel J."/>
            <person name="Turney S."/>
            <person name="Magnuson E."/>
            <person name="Levesque R."/>
            <person name="Greer C."/>
            <person name="Whyte L.G."/>
        </authorList>
    </citation>
    <scope>NUCLEOTIDE SEQUENCE [LARGE SCALE GENOMIC DNA]</scope>
    <source>
        <strain evidence="2 3">42</strain>
    </source>
</reference>
<dbReference type="PANTHER" id="PTHR34980">
    <property type="entry name" value="INNER MEMBRANE PROTEIN-RELATED-RELATED"/>
    <property type="match status" value="1"/>
</dbReference>
<evidence type="ECO:0000313" key="2">
    <source>
        <dbReference type="EMBL" id="TPG36312.1"/>
    </source>
</evidence>
<keyword evidence="1" id="KW-1133">Transmembrane helix</keyword>
<keyword evidence="1" id="KW-0472">Membrane</keyword>
<dbReference type="RefSeq" id="WP_140510288.1">
    <property type="nucleotide sequence ID" value="NZ_RCZH01000014.1"/>
</dbReference>
<dbReference type="InterPro" id="IPR008523">
    <property type="entry name" value="DUF805"/>
</dbReference>